<dbReference type="EMBL" id="BLAL01000321">
    <property type="protein sequence ID" value="GET03373.1"/>
    <property type="molecule type" value="Genomic_DNA"/>
</dbReference>
<protein>
    <submittedName>
        <fullName evidence="2">Uncharacterized protein</fullName>
    </submittedName>
</protein>
<evidence type="ECO:0000256" key="1">
    <source>
        <dbReference type="SAM" id="MobiDB-lite"/>
    </source>
</evidence>
<organism evidence="2 4">
    <name type="scientific">Rhizophagus clarus</name>
    <dbReference type="NCBI Taxonomy" id="94130"/>
    <lineage>
        <taxon>Eukaryota</taxon>
        <taxon>Fungi</taxon>
        <taxon>Fungi incertae sedis</taxon>
        <taxon>Mucoromycota</taxon>
        <taxon>Glomeromycotina</taxon>
        <taxon>Glomeromycetes</taxon>
        <taxon>Glomerales</taxon>
        <taxon>Glomeraceae</taxon>
        <taxon>Rhizophagus</taxon>
    </lineage>
</organism>
<dbReference type="Proteomes" id="UP000615446">
    <property type="component" value="Unassembled WGS sequence"/>
</dbReference>
<name>A0A2Z6REZ4_9GLOM</name>
<sequence>MDQLHQLMSSTADPLPPPFDTYITSWKLVLTKNQKKKLKKQEKRAEENKFLQEAASLTFSTASPGSTLDGHKPILSQPRS</sequence>
<evidence type="ECO:0000313" key="4">
    <source>
        <dbReference type="Proteomes" id="UP000247702"/>
    </source>
</evidence>
<keyword evidence="4" id="KW-1185">Reference proteome</keyword>
<accession>A0A2Z6REZ4</accession>
<dbReference type="Proteomes" id="UP000247702">
    <property type="component" value="Unassembled WGS sequence"/>
</dbReference>
<proteinExistence type="predicted"/>
<dbReference type="EMBL" id="BEXD01000922">
    <property type="protein sequence ID" value="GBB91136.1"/>
    <property type="molecule type" value="Genomic_DNA"/>
</dbReference>
<feature type="region of interest" description="Disordered" evidence="1">
    <location>
        <begin position="60"/>
        <end position="80"/>
    </location>
</feature>
<reference evidence="3" key="2">
    <citation type="submission" date="2019-10" db="EMBL/GenBank/DDBJ databases">
        <title>Conservation and host-specific expression of non-tandemly repeated heterogenous ribosome RNA gene in arbuscular mycorrhizal fungi.</title>
        <authorList>
            <person name="Maeda T."/>
            <person name="Kobayashi Y."/>
            <person name="Nakagawa T."/>
            <person name="Ezawa T."/>
            <person name="Yamaguchi K."/>
            <person name="Bino T."/>
            <person name="Nishimoto Y."/>
            <person name="Shigenobu S."/>
            <person name="Kawaguchi M."/>
        </authorList>
    </citation>
    <scope>NUCLEOTIDE SEQUENCE</scope>
    <source>
        <strain evidence="3">HR1</strain>
    </source>
</reference>
<evidence type="ECO:0000313" key="2">
    <source>
        <dbReference type="EMBL" id="GBB91136.1"/>
    </source>
</evidence>
<dbReference type="AlphaFoldDB" id="A0A2Z6REZ4"/>
<gene>
    <name evidence="3" type="ORF">RCL2_002971400</name>
    <name evidence="2" type="ORF">RclHR1_18280006</name>
</gene>
<comment type="caution">
    <text evidence="2">The sequence shown here is derived from an EMBL/GenBank/DDBJ whole genome shotgun (WGS) entry which is preliminary data.</text>
</comment>
<reference evidence="2 4" key="1">
    <citation type="submission" date="2017-11" db="EMBL/GenBank/DDBJ databases">
        <title>The genome of Rhizophagus clarus HR1 reveals common genetic basis of auxotrophy among arbuscular mycorrhizal fungi.</title>
        <authorList>
            <person name="Kobayashi Y."/>
        </authorList>
    </citation>
    <scope>NUCLEOTIDE SEQUENCE [LARGE SCALE GENOMIC DNA]</scope>
    <source>
        <strain evidence="2 4">HR1</strain>
    </source>
</reference>
<evidence type="ECO:0000313" key="3">
    <source>
        <dbReference type="EMBL" id="GET03373.1"/>
    </source>
</evidence>